<comment type="cofactor">
    <cofactor evidence="6">
        <name>Zn(2+)</name>
        <dbReference type="ChEBI" id="CHEBI:29105"/>
    </cofactor>
</comment>
<dbReference type="AlphaFoldDB" id="A0A3S3SB20"/>
<gene>
    <name evidence="6" type="primary">dabA</name>
    <name evidence="7" type="ORF">ENE75_17740</name>
</gene>
<organism evidence="7 8">
    <name type="scientific">Rubrivivax albus</name>
    <dbReference type="NCBI Taxonomy" id="2499835"/>
    <lineage>
        <taxon>Bacteria</taxon>
        <taxon>Pseudomonadati</taxon>
        <taxon>Pseudomonadota</taxon>
        <taxon>Betaproteobacteria</taxon>
        <taxon>Burkholderiales</taxon>
        <taxon>Sphaerotilaceae</taxon>
        <taxon>Rubrivivax</taxon>
    </lineage>
</organism>
<dbReference type="Proteomes" id="UP000288178">
    <property type="component" value="Unassembled WGS sequence"/>
</dbReference>
<dbReference type="OrthoDB" id="9805101at2"/>
<evidence type="ECO:0000256" key="6">
    <source>
        <dbReference type="HAMAP-Rule" id="MF_01871"/>
    </source>
</evidence>
<proteinExistence type="inferred from homology"/>
<comment type="function">
    <text evidence="6">Part of an energy-coupled inorganic carbon pump.</text>
</comment>
<evidence type="ECO:0000313" key="7">
    <source>
        <dbReference type="EMBL" id="RVT50149.1"/>
    </source>
</evidence>
<evidence type="ECO:0000313" key="8">
    <source>
        <dbReference type="Proteomes" id="UP000288178"/>
    </source>
</evidence>
<evidence type="ECO:0000256" key="3">
    <source>
        <dbReference type="ARBA" id="ARBA00022723"/>
    </source>
</evidence>
<feature type="binding site" evidence="6">
    <location>
        <position position="291"/>
    </location>
    <ligand>
        <name>Zn(2+)</name>
        <dbReference type="ChEBI" id="CHEBI:29105"/>
    </ligand>
</feature>
<dbReference type="GO" id="GO:0005886">
    <property type="term" value="C:plasma membrane"/>
    <property type="evidence" value="ECO:0007669"/>
    <property type="project" value="UniProtKB-SubCell"/>
</dbReference>
<dbReference type="GO" id="GO:0008270">
    <property type="term" value="F:zinc ion binding"/>
    <property type="evidence" value="ECO:0007669"/>
    <property type="project" value="UniProtKB-UniRule"/>
</dbReference>
<keyword evidence="3 6" id="KW-0479">Metal-binding</keyword>
<dbReference type="PANTHER" id="PTHR38344:SF1">
    <property type="entry name" value="INORGANIC CARBON TRANSPORTER SUBUNIT DABA-RELATED"/>
    <property type="match status" value="1"/>
</dbReference>
<keyword evidence="8" id="KW-1185">Reference proteome</keyword>
<dbReference type="HAMAP" id="MF_01871">
    <property type="entry name" value="DabA"/>
    <property type="match status" value="1"/>
</dbReference>
<evidence type="ECO:0000256" key="4">
    <source>
        <dbReference type="ARBA" id="ARBA00022833"/>
    </source>
</evidence>
<sequence length="775" mass="82205">MNAPLNPDALHAQTLADAVADACSRIAPSWPLDRFIAVNPHWGWTDRPIAEAAATVGVLAGMRLVPDASPARRPLLADLVGRRDAVVHQISQHCAAYFDDGQARWHAAVDEGLYAGWRRQLPHDRGMAWPPRRAAALALLADWPDEPMAAIDAALKRLQVPADGRGACLTAWLMDLNGWASACAWRHWQAGLAQQDAHDLRIDLRTDLLAMRATWDALLADALPGPQVADWASAWSTVPAAIAAERARQAAGWARMGASEAIAQRDVMAAITQSARVLAAPPAPRVQAVFCIDVRSEPLRRALEAADPTIHTRGFAGFFGLPAAHRPLGSDWQQPQLPGLLAPAVTIDDGPADRSLGEALVARRRARLAADASWDGWRGTPAHGFGFVESCGLLYAADLLRQSLPSTAAPQPWQVAGLRADEAAALRPALQIDPAAGARLAAGVLRAMGMTGGFAPLVLLCGHGGQSANNPHAAGLDCGACGGQTGEVNARALATLLNDAAVRDALRAEGIDIPAGTHVLAGLHGTTTDEVTLYDTAGVPDALRTHLAALQQALAAAGDAVRAERAPGLGLPAMGAPALKRALQERANHWAETRPEWALADNAAFVAAPRARTRGADLGGRTFLHDYDHRLDPDRSVLTLILTAPVVVAHWINLQYLASSVDTQRQGSGNKLLHNVVGGGVGVFEGNGGDLRIGLPWQSVHDGERLRHTPRRLSVFVEAPRDAIDGVIAAHETVRRLVDHGWLHLLAVEGDDATPVFHRRRPGGGWEAVVEAPAC</sequence>
<name>A0A3S3SB20_9BURK</name>
<evidence type="ECO:0000256" key="1">
    <source>
        <dbReference type="ARBA" id="ARBA00022448"/>
    </source>
</evidence>
<comment type="caution">
    <text evidence="7">The sequence shown here is derived from an EMBL/GenBank/DDBJ whole genome shotgun (WGS) entry which is preliminary data.</text>
</comment>
<dbReference type="EMBL" id="SACT01000006">
    <property type="protein sequence ID" value="RVT50149.1"/>
    <property type="molecule type" value="Genomic_DNA"/>
</dbReference>
<feature type="binding site" evidence="6">
    <location>
        <position position="463"/>
    </location>
    <ligand>
        <name>Zn(2+)</name>
        <dbReference type="ChEBI" id="CHEBI:29105"/>
    </ligand>
</feature>
<comment type="subunit">
    <text evidence="6">Forms a complex with DabB.</text>
</comment>
<keyword evidence="4 6" id="KW-0862">Zinc</keyword>
<keyword evidence="1 6" id="KW-0813">Transport</keyword>
<keyword evidence="5 6" id="KW-0472">Membrane</keyword>
<feature type="binding site" evidence="6">
    <location>
        <position position="478"/>
    </location>
    <ligand>
        <name>Zn(2+)</name>
        <dbReference type="ChEBI" id="CHEBI:29105"/>
    </ligand>
</feature>
<dbReference type="PANTHER" id="PTHR38344">
    <property type="entry name" value="UPF0753 PROTEIN AQ_863"/>
    <property type="match status" value="1"/>
</dbReference>
<dbReference type="RefSeq" id="WP_128199659.1">
    <property type="nucleotide sequence ID" value="NZ_SACT01000006.1"/>
</dbReference>
<dbReference type="Pfam" id="PF10070">
    <property type="entry name" value="DabA"/>
    <property type="match status" value="2"/>
</dbReference>
<reference evidence="7 8" key="1">
    <citation type="submission" date="2019-01" db="EMBL/GenBank/DDBJ databases">
        <authorList>
            <person name="Chen W.-M."/>
        </authorList>
    </citation>
    <scope>NUCLEOTIDE SEQUENCE [LARGE SCALE GENOMIC DNA]</scope>
    <source>
        <strain evidence="7 8">ICH-3</strain>
    </source>
</reference>
<evidence type="ECO:0000256" key="5">
    <source>
        <dbReference type="ARBA" id="ARBA00023136"/>
    </source>
</evidence>
<accession>A0A3S3SB20</accession>
<feature type="binding site" evidence="6">
    <location>
        <position position="293"/>
    </location>
    <ligand>
        <name>Zn(2+)</name>
        <dbReference type="ChEBI" id="CHEBI:29105"/>
    </ligand>
</feature>
<dbReference type="InterPro" id="IPR018752">
    <property type="entry name" value="DabA"/>
</dbReference>
<keyword evidence="2 6" id="KW-1003">Cell membrane</keyword>
<protein>
    <recommendedName>
        <fullName evidence="6">Probable inorganic carbon transporter subunit DabA</fullName>
    </recommendedName>
</protein>
<comment type="subcellular location">
    <subcellularLocation>
        <location evidence="6">Cell membrane</location>
        <topology evidence="6">Peripheral membrane protein</topology>
    </subcellularLocation>
</comment>
<evidence type="ECO:0000256" key="2">
    <source>
        <dbReference type="ARBA" id="ARBA00022475"/>
    </source>
</evidence>
<comment type="similarity">
    <text evidence="6">Belongs to the inorganic carbon transporter (TC 9.A.2) DabA family.</text>
</comment>